<evidence type="ECO:0000256" key="2">
    <source>
        <dbReference type="SAM" id="Phobius"/>
    </source>
</evidence>
<keyword evidence="4" id="KW-1185">Reference proteome</keyword>
<keyword evidence="2" id="KW-0472">Membrane</keyword>
<keyword evidence="2" id="KW-1133">Transmembrane helix</keyword>
<sequence length="466" mass="51989">MEFDASFLQKILTAKVLNERDGQVICAKFVSFKHNAQDSTVFRSITQVCPHYSNDPTKKEFKDPKPGITDLNYIFSLKDIDNFYAYGKDKRNALFVINFNREKPFYHSSDTENKYWMAGNVVLLQGKDAPLKFYEGNDLVPLTNNVDFFNEKVIGSTETGDLWFRKDKCKKLEAKGNNYKLVDYDCKDPEQLLLSLNALKESGANLNKDEASADDFAILYYEQAPTTTTSTTLATTTEMVTDPDDVFTTSSAQLETPTTTGNVSTDTNDTGLSLLATGLICIIGGLLAIVVGGICIYFIYKYVSKNNETKSKKKRKKSKKKAKKSNKSKRKEKDESDNSSAAEASNMSQSKDPESHNDKEKACTNNHGSDGEGVPSVDVLIKKPKSDKDKKSKKADDKLCGCLKRRLPRNKNAASQRDNTPTSLMSKKEDEETAKGFEKQKDDEGMQEDNTQSGSSKGQNSSKKKK</sequence>
<dbReference type="AlphaFoldDB" id="A0A811K1H4"/>
<feature type="compositionally biased region" description="Basic residues" evidence="1">
    <location>
        <begin position="311"/>
        <end position="330"/>
    </location>
</feature>
<name>A0A811K1H4_9BILA</name>
<accession>A0A811K1H4</accession>
<protein>
    <submittedName>
        <fullName evidence="3">Uncharacterized protein</fullName>
    </submittedName>
</protein>
<feature type="compositionally biased region" description="Basic and acidic residues" evidence="1">
    <location>
        <begin position="426"/>
        <end position="444"/>
    </location>
</feature>
<dbReference type="Proteomes" id="UP000783686">
    <property type="component" value="Unassembled WGS sequence"/>
</dbReference>
<organism evidence="3 4">
    <name type="scientific">Bursaphelenchus okinawaensis</name>
    <dbReference type="NCBI Taxonomy" id="465554"/>
    <lineage>
        <taxon>Eukaryota</taxon>
        <taxon>Metazoa</taxon>
        <taxon>Ecdysozoa</taxon>
        <taxon>Nematoda</taxon>
        <taxon>Chromadorea</taxon>
        <taxon>Rhabditida</taxon>
        <taxon>Tylenchina</taxon>
        <taxon>Tylenchomorpha</taxon>
        <taxon>Aphelenchoidea</taxon>
        <taxon>Aphelenchoididae</taxon>
        <taxon>Bursaphelenchus</taxon>
    </lineage>
</organism>
<feature type="transmembrane region" description="Helical" evidence="2">
    <location>
        <begin position="274"/>
        <end position="300"/>
    </location>
</feature>
<feature type="compositionally biased region" description="Polar residues" evidence="1">
    <location>
        <begin position="412"/>
        <end position="425"/>
    </location>
</feature>
<dbReference type="Proteomes" id="UP000614601">
    <property type="component" value="Unassembled WGS sequence"/>
</dbReference>
<feature type="compositionally biased region" description="Basic and acidic residues" evidence="1">
    <location>
        <begin position="380"/>
        <end position="399"/>
    </location>
</feature>
<evidence type="ECO:0000256" key="1">
    <source>
        <dbReference type="SAM" id="MobiDB-lite"/>
    </source>
</evidence>
<keyword evidence="2" id="KW-0812">Transmembrane</keyword>
<feature type="compositionally biased region" description="Low complexity" evidence="1">
    <location>
        <begin position="452"/>
        <end position="466"/>
    </location>
</feature>
<reference evidence="3" key="1">
    <citation type="submission" date="2020-09" db="EMBL/GenBank/DDBJ databases">
        <authorList>
            <person name="Kikuchi T."/>
        </authorList>
    </citation>
    <scope>NUCLEOTIDE SEQUENCE</scope>
    <source>
        <strain evidence="3">SH1</strain>
    </source>
</reference>
<evidence type="ECO:0000313" key="4">
    <source>
        <dbReference type="Proteomes" id="UP000614601"/>
    </source>
</evidence>
<dbReference type="EMBL" id="CAJFCW020000002">
    <property type="protein sequence ID" value="CAG9089044.1"/>
    <property type="molecule type" value="Genomic_DNA"/>
</dbReference>
<proteinExistence type="predicted"/>
<gene>
    <name evidence="3" type="ORF">BOKJ2_LOCUS2627</name>
</gene>
<feature type="region of interest" description="Disordered" evidence="1">
    <location>
        <begin position="309"/>
        <end position="466"/>
    </location>
</feature>
<evidence type="ECO:0000313" key="3">
    <source>
        <dbReference type="EMBL" id="CAD5209332.1"/>
    </source>
</evidence>
<feature type="compositionally biased region" description="Basic and acidic residues" evidence="1">
    <location>
        <begin position="351"/>
        <end position="362"/>
    </location>
</feature>
<comment type="caution">
    <text evidence="3">The sequence shown here is derived from an EMBL/GenBank/DDBJ whole genome shotgun (WGS) entry which is preliminary data.</text>
</comment>
<feature type="region of interest" description="Disordered" evidence="1">
    <location>
        <begin position="248"/>
        <end position="267"/>
    </location>
</feature>
<dbReference type="EMBL" id="CAJFDH010000002">
    <property type="protein sequence ID" value="CAD5209332.1"/>
    <property type="molecule type" value="Genomic_DNA"/>
</dbReference>